<dbReference type="PRINTS" id="PR00385">
    <property type="entry name" value="P450"/>
</dbReference>
<gene>
    <name evidence="10" type="ORF">SUNI508_12877</name>
</gene>
<comment type="pathway">
    <text evidence="2">Secondary metabolite biosynthesis.</text>
</comment>
<keyword evidence="4 8" id="KW-0479">Metal-binding</keyword>
<dbReference type="PANTHER" id="PTHR24305:SF107">
    <property type="entry name" value="P450, PUTATIVE (EUROFUNG)-RELATED"/>
    <property type="match status" value="1"/>
</dbReference>
<dbReference type="Pfam" id="PF00067">
    <property type="entry name" value="p450"/>
    <property type="match status" value="1"/>
</dbReference>
<protein>
    <submittedName>
        <fullName evidence="10">Cytochrome P450</fullName>
    </submittedName>
</protein>
<evidence type="ECO:0000313" key="10">
    <source>
        <dbReference type="EMBL" id="KAK9425817.1"/>
    </source>
</evidence>
<organism evidence="10 11">
    <name type="scientific">Seiridium unicorne</name>
    <dbReference type="NCBI Taxonomy" id="138068"/>
    <lineage>
        <taxon>Eukaryota</taxon>
        <taxon>Fungi</taxon>
        <taxon>Dikarya</taxon>
        <taxon>Ascomycota</taxon>
        <taxon>Pezizomycotina</taxon>
        <taxon>Sordariomycetes</taxon>
        <taxon>Xylariomycetidae</taxon>
        <taxon>Amphisphaeriales</taxon>
        <taxon>Sporocadaceae</taxon>
        <taxon>Seiridium</taxon>
    </lineage>
</organism>
<name>A0ABR2VG05_9PEZI</name>
<dbReference type="InterPro" id="IPR036396">
    <property type="entry name" value="Cyt_P450_sf"/>
</dbReference>
<keyword evidence="11" id="KW-1185">Reference proteome</keyword>
<dbReference type="Proteomes" id="UP001408356">
    <property type="component" value="Unassembled WGS sequence"/>
</dbReference>
<accession>A0ABR2VG05</accession>
<evidence type="ECO:0000256" key="2">
    <source>
        <dbReference type="ARBA" id="ARBA00005179"/>
    </source>
</evidence>
<dbReference type="Gene3D" id="1.10.630.10">
    <property type="entry name" value="Cytochrome P450"/>
    <property type="match status" value="1"/>
</dbReference>
<dbReference type="PROSITE" id="PS00086">
    <property type="entry name" value="CYTOCHROME_P450"/>
    <property type="match status" value="1"/>
</dbReference>
<evidence type="ECO:0000256" key="8">
    <source>
        <dbReference type="RuleBase" id="RU000461"/>
    </source>
</evidence>
<keyword evidence="3 8" id="KW-0349">Heme</keyword>
<dbReference type="PANTHER" id="PTHR24305">
    <property type="entry name" value="CYTOCHROME P450"/>
    <property type="match status" value="1"/>
</dbReference>
<evidence type="ECO:0000256" key="3">
    <source>
        <dbReference type="ARBA" id="ARBA00022617"/>
    </source>
</evidence>
<sequence>MMVDLKSILMFVSALAAAAPGPPHSFLWGHLKVMGEAAASLPPNNHPQAYITLIAQKYDLQGVFYLDLWPVADPQVVLIEPELMDQVQVHRAYDQHPMAEELLASIVGPNVVATANGPVWKKLHNAMAPSFLISHVRTLTGLMADETMLFQERLRELATSGVFSLEKEIGKLIFDIVGQIVFNFPLHAQTQGSSYLDDLKEIQELVNQSLTMNPLLKLKVWMKKDAVRRRVDASISEKINERFTHMRDENVVPTKKDFMSILDLMLRETLLKDGHGGMKTTAIPKDELELLVTNVKGLLLGGQGTTVDTLCFVYMLLSKNPEVVQKIRSEHNEAFGRNTAEALEILENNPTKLNDLEYTSAVIKETLRLFPVGFGIRKAPTGCTVNYQNQTYPIDDLVVVPCWHTMHYDETYFPEPNAFRPERFLNDGVPRSWFRSFSRGARACLGQNLAMDMMRVVLLLTVRDFDFDCAEIVPNPKPRSTYTDLDTVYGDIIFQELALEAKPRGGMMMMVKASGHGKTQGASRVL</sequence>
<dbReference type="InterPro" id="IPR017972">
    <property type="entry name" value="Cyt_P450_CS"/>
</dbReference>
<evidence type="ECO:0000256" key="4">
    <source>
        <dbReference type="ARBA" id="ARBA00022723"/>
    </source>
</evidence>
<keyword evidence="9" id="KW-0732">Signal</keyword>
<dbReference type="InterPro" id="IPR001128">
    <property type="entry name" value="Cyt_P450"/>
</dbReference>
<feature type="signal peptide" evidence="9">
    <location>
        <begin position="1"/>
        <end position="18"/>
    </location>
</feature>
<dbReference type="SUPFAM" id="SSF48264">
    <property type="entry name" value="Cytochrome P450"/>
    <property type="match status" value="1"/>
</dbReference>
<evidence type="ECO:0000256" key="1">
    <source>
        <dbReference type="ARBA" id="ARBA00001971"/>
    </source>
</evidence>
<evidence type="ECO:0000256" key="5">
    <source>
        <dbReference type="ARBA" id="ARBA00023002"/>
    </source>
</evidence>
<keyword evidence="6 8" id="KW-0408">Iron</keyword>
<evidence type="ECO:0000256" key="6">
    <source>
        <dbReference type="ARBA" id="ARBA00023004"/>
    </source>
</evidence>
<dbReference type="PRINTS" id="PR00463">
    <property type="entry name" value="EP450I"/>
</dbReference>
<comment type="similarity">
    <text evidence="8">Belongs to the cytochrome P450 family.</text>
</comment>
<comment type="cofactor">
    <cofactor evidence="1">
        <name>heme</name>
        <dbReference type="ChEBI" id="CHEBI:30413"/>
    </cofactor>
</comment>
<keyword evidence="7 8" id="KW-0503">Monooxygenase</keyword>
<evidence type="ECO:0000313" key="11">
    <source>
        <dbReference type="Proteomes" id="UP001408356"/>
    </source>
</evidence>
<dbReference type="InterPro" id="IPR002401">
    <property type="entry name" value="Cyt_P450_E_grp-I"/>
</dbReference>
<evidence type="ECO:0000256" key="9">
    <source>
        <dbReference type="SAM" id="SignalP"/>
    </source>
</evidence>
<feature type="chain" id="PRO_5047443623" evidence="9">
    <location>
        <begin position="19"/>
        <end position="526"/>
    </location>
</feature>
<dbReference type="InterPro" id="IPR050121">
    <property type="entry name" value="Cytochrome_P450_monoxygenase"/>
</dbReference>
<reference evidence="10 11" key="1">
    <citation type="journal article" date="2024" name="J. Plant Pathol.">
        <title>Sequence and assembly of the genome of Seiridium unicorne, isolate CBS 538.82, causal agent of cypress canker disease.</title>
        <authorList>
            <person name="Scali E."/>
            <person name="Rocca G.D."/>
            <person name="Danti R."/>
            <person name="Garbelotto M."/>
            <person name="Barberini S."/>
            <person name="Baroncelli R."/>
            <person name="Emiliani G."/>
        </authorList>
    </citation>
    <scope>NUCLEOTIDE SEQUENCE [LARGE SCALE GENOMIC DNA]</scope>
    <source>
        <strain evidence="10 11">BM-138-508</strain>
    </source>
</reference>
<proteinExistence type="inferred from homology"/>
<keyword evidence="5 8" id="KW-0560">Oxidoreductase</keyword>
<comment type="caution">
    <text evidence="10">The sequence shown here is derived from an EMBL/GenBank/DDBJ whole genome shotgun (WGS) entry which is preliminary data.</text>
</comment>
<dbReference type="EMBL" id="JARVKF010000012">
    <property type="protein sequence ID" value="KAK9425817.1"/>
    <property type="molecule type" value="Genomic_DNA"/>
</dbReference>
<evidence type="ECO:0000256" key="7">
    <source>
        <dbReference type="ARBA" id="ARBA00023033"/>
    </source>
</evidence>